<proteinExistence type="predicted"/>
<evidence type="ECO:0000256" key="3">
    <source>
        <dbReference type="SAM" id="MobiDB-lite"/>
    </source>
</evidence>
<dbReference type="Gene3D" id="6.20.250.40">
    <property type="match status" value="1"/>
</dbReference>
<feature type="compositionally biased region" description="Polar residues" evidence="3">
    <location>
        <begin position="527"/>
        <end position="541"/>
    </location>
</feature>
<feature type="region of interest" description="Disordered" evidence="3">
    <location>
        <begin position="507"/>
        <end position="541"/>
    </location>
</feature>
<evidence type="ECO:0000313" key="5">
    <source>
        <dbReference type="EMBL" id="CAK6977334.1"/>
    </source>
</evidence>
<comment type="caution">
    <text evidence="5">The sequence shown here is derived from an EMBL/GenBank/DDBJ whole genome shotgun (WGS) entry which is preliminary data.</text>
</comment>
<dbReference type="PANTHER" id="PTHR31915">
    <property type="entry name" value="SKICH DOMAIN-CONTAINING PROTEIN"/>
    <property type="match status" value="1"/>
</dbReference>
<dbReference type="Proteomes" id="UP001314229">
    <property type="component" value="Unassembled WGS sequence"/>
</dbReference>
<dbReference type="EMBL" id="CAWUFR010000403">
    <property type="protein sequence ID" value="CAK6977334.1"/>
    <property type="molecule type" value="Genomic_DNA"/>
</dbReference>
<evidence type="ECO:0000256" key="1">
    <source>
        <dbReference type="ARBA" id="ARBA00023054"/>
    </source>
</evidence>
<dbReference type="Pfam" id="PF17751">
    <property type="entry name" value="SKICH"/>
    <property type="match status" value="1"/>
</dbReference>
<keyword evidence="1 2" id="KW-0175">Coiled coil</keyword>
<evidence type="ECO:0000313" key="6">
    <source>
        <dbReference type="Proteomes" id="UP001314229"/>
    </source>
</evidence>
<sequence>MASLTDTSAAEAAAVAAAANSLARTFSQVVFTDIPHSYPPATPITCSYTITEAFQPNSRDWVGIFKVGWSTTKDYHTFVWVELDTVGQQAVRQADFKDYYLPKDEIEFYQFCYVDSGGQVRGASTPFSFKSPVEQNLESNMDDDLLVITTQEQVDQSVREKAELMKEMDQIREEKDSLKKALQEVKSSFEEQNGQKEKEKCDLVDELDQTKEQNEKLRSSVQEKEQEIDRLKEEMMLQKSKQMEIQQQNAAEIQKLSQSVRLDGAARQNETHAQEKYDRAVMKINQMKEEREELRGKNEAQSDEIAKLSSKLREAERELFKMKDSVQLLQVDLQSSEKEKERLAAELHQLQSVTHNMDEVKKENKQLNLRLSQQETQQQQQQQSSPDEDLKALRKQLQEVQTKLSAEKDESKNSKRRADFLEGELQQVREQLDSVAATLDGMQRRSSKQEMRLLEAHEMLADKEGIIEEKEHNILLVRKEVEDLVKENETLKGDIDELRRVYADYQAAPGSSSVDPPTYVQPDDVQPASSSTQDASEQSENLYETIGGEEPEEEQALVCRHCQERFPGITQHELEQHEQSHRVCPFCTMICDNMEQSVFEDHVYSHEL</sequence>
<keyword evidence="6" id="KW-1185">Reference proteome</keyword>
<dbReference type="InterPro" id="IPR041611">
    <property type="entry name" value="SKICH"/>
</dbReference>
<organism evidence="5 6">
    <name type="scientific">Scomber scombrus</name>
    <name type="common">Atlantic mackerel</name>
    <name type="synonym">Scomber vernalis</name>
    <dbReference type="NCBI Taxonomy" id="13677"/>
    <lineage>
        <taxon>Eukaryota</taxon>
        <taxon>Metazoa</taxon>
        <taxon>Chordata</taxon>
        <taxon>Craniata</taxon>
        <taxon>Vertebrata</taxon>
        <taxon>Euteleostomi</taxon>
        <taxon>Actinopterygii</taxon>
        <taxon>Neopterygii</taxon>
        <taxon>Teleostei</taxon>
        <taxon>Neoteleostei</taxon>
        <taxon>Acanthomorphata</taxon>
        <taxon>Pelagiaria</taxon>
        <taxon>Scombriformes</taxon>
        <taxon>Scombridae</taxon>
        <taxon>Scomber</taxon>
    </lineage>
</organism>
<accession>A0AAV1Q1F2</accession>
<protein>
    <submittedName>
        <fullName evidence="5">Calcium-binding and coiled-coil domain-containing protein 2-like isoform X1</fullName>
    </submittedName>
</protein>
<feature type="coiled-coil region" evidence="2">
    <location>
        <begin position="154"/>
        <end position="248"/>
    </location>
</feature>
<dbReference type="PANTHER" id="PTHR31915:SF10">
    <property type="entry name" value="CALCIUM-BINDING AND COILED-COIL DOMAIN 2"/>
    <property type="match status" value="1"/>
</dbReference>
<feature type="domain" description="SKICH" evidence="4">
    <location>
        <begin position="29"/>
        <end position="129"/>
    </location>
</feature>
<dbReference type="InterPro" id="IPR051002">
    <property type="entry name" value="UBA_autophagy_assoc_protein"/>
</dbReference>
<dbReference type="Gene3D" id="2.60.40.2840">
    <property type="match status" value="1"/>
</dbReference>
<dbReference type="CDD" id="cd21968">
    <property type="entry name" value="Zn-C2H2_CALCOCO2"/>
    <property type="match status" value="1"/>
</dbReference>
<reference evidence="5 6" key="1">
    <citation type="submission" date="2024-01" db="EMBL/GenBank/DDBJ databases">
        <authorList>
            <person name="Alioto T."/>
            <person name="Alioto T."/>
            <person name="Gomez Garrido J."/>
        </authorList>
    </citation>
    <scope>NUCLEOTIDE SEQUENCE [LARGE SCALE GENOMIC DNA]</scope>
</reference>
<evidence type="ECO:0000256" key="2">
    <source>
        <dbReference type="SAM" id="Coils"/>
    </source>
</evidence>
<gene>
    <name evidence="5" type="ORF">FSCOSCO3_A001777</name>
</gene>
<evidence type="ECO:0000259" key="4">
    <source>
        <dbReference type="Pfam" id="PF17751"/>
    </source>
</evidence>
<dbReference type="AlphaFoldDB" id="A0AAV1Q1F2"/>
<name>A0AAV1Q1F2_SCOSC</name>